<reference evidence="3 4" key="1">
    <citation type="journal article" date="2016" name="Mol. Biol. Evol.">
        <title>Comparative Genomics of Early-Diverging Mushroom-Forming Fungi Provides Insights into the Origins of Lignocellulose Decay Capabilities.</title>
        <authorList>
            <person name="Nagy L.G."/>
            <person name="Riley R."/>
            <person name="Tritt A."/>
            <person name="Adam C."/>
            <person name="Daum C."/>
            <person name="Floudas D."/>
            <person name="Sun H."/>
            <person name="Yadav J.S."/>
            <person name="Pangilinan J."/>
            <person name="Larsson K.H."/>
            <person name="Matsuura K."/>
            <person name="Barry K."/>
            <person name="Labutti K."/>
            <person name="Kuo R."/>
            <person name="Ohm R.A."/>
            <person name="Bhattacharya S.S."/>
            <person name="Shirouzu T."/>
            <person name="Yoshinaga Y."/>
            <person name="Martin F.M."/>
            <person name="Grigoriev I.V."/>
            <person name="Hibbett D.S."/>
        </authorList>
    </citation>
    <scope>NUCLEOTIDE SEQUENCE [LARGE SCALE GENOMIC DNA]</scope>
    <source>
        <strain evidence="3 4">HHB10207 ss-3</strain>
    </source>
</reference>
<dbReference type="STRING" id="1314776.A0A165YVK7"/>
<evidence type="ECO:0000313" key="3">
    <source>
        <dbReference type="EMBL" id="KZT33654.1"/>
    </source>
</evidence>
<dbReference type="GO" id="GO:0003924">
    <property type="term" value="F:GTPase activity"/>
    <property type="evidence" value="ECO:0007669"/>
    <property type="project" value="InterPro"/>
</dbReference>
<evidence type="ECO:0000313" key="4">
    <source>
        <dbReference type="Proteomes" id="UP000076798"/>
    </source>
</evidence>
<dbReference type="GO" id="GO:0005525">
    <property type="term" value="F:GTP binding"/>
    <property type="evidence" value="ECO:0007669"/>
    <property type="project" value="UniProtKB-KW"/>
</dbReference>
<keyword evidence="4" id="KW-1185">Reference proteome</keyword>
<evidence type="ECO:0000256" key="2">
    <source>
        <dbReference type="ARBA" id="ARBA00023134"/>
    </source>
</evidence>
<evidence type="ECO:0000256" key="1">
    <source>
        <dbReference type="ARBA" id="ARBA00022741"/>
    </source>
</evidence>
<dbReference type="InterPro" id="IPR003578">
    <property type="entry name" value="Small_GTPase_Rho"/>
</dbReference>
<gene>
    <name evidence="3" type="ORF">SISSUDRAFT_1065969</name>
</gene>
<dbReference type="GO" id="GO:0007264">
    <property type="term" value="P:small GTPase-mediated signal transduction"/>
    <property type="evidence" value="ECO:0007669"/>
    <property type="project" value="InterPro"/>
</dbReference>
<dbReference type="AlphaFoldDB" id="A0A165YVK7"/>
<dbReference type="PROSITE" id="PS51420">
    <property type="entry name" value="RHO"/>
    <property type="match status" value="1"/>
</dbReference>
<dbReference type="SMART" id="SM00174">
    <property type="entry name" value="RHO"/>
    <property type="match status" value="1"/>
</dbReference>
<dbReference type="InterPro" id="IPR027417">
    <property type="entry name" value="P-loop_NTPase"/>
</dbReference>
<accession>A0A165YVK7</accession>
<organism evidence="3 4">
    <name type="scientific">Sistotremastrum suecicum HHB10207 ss-3</name>
    <dbReference type="NCBI Taxonomy" id="1314776"/>
    <lineage>
        <taxon>Eukaryota</taxon>
        <taxon>Fungi</taxon>
        <taxon>Dikarya</taxon>
        <taxon>Basidiomycota</taxon>
        <taxon>Agaricomycotina</taxon>
        <taxon>Agaricomycetes</taxon>
        <taxon>Sistotremastrales</taxon>
        <taxon>Sistotremastraceae</taxon>
        <taxon>Sistotremastrum</taxon>
    </lineage>
</organism>
<dbReference type="SUPFAM" id="SSF52540">
    <property type="entry name" value="P-loop containing nucleoside triphosphate hydrolases"/>
    <property type="match status" value="1"/>
</dbReference>
<dbReference type="InterPro" id="IPR001806">
    <property type="entry name" value="Small_GTPase"/>
</dbReference>
<keyword evidence="1" id="KW-0547">Nucleotide-binding</keyword>
<dbReference type="Gene3D" id="3.40.50.300">
    <property type="entry name" value="P-loop containing nucleotide triphosphate hydrolases"/>
    <property type="match status" value="1"/>
</dbReference>
<dbReference type="Proteomes" id="UP000076798">
    <property type="component" value="Unassembled WGS sequence"/>
</dbReference>
<dbReference type="OrthoDB" id="25896at2759"/>
<dbReference type="EMBL" id="KV428227">
    <property type="protein sequence ID" value="KZT33654.1"/>
    <property type="molecule type" value="Genomic_DNA"/>
</dbReference>
<name>A0A165YVK7_9AGAM</name>
<protein>
    <submittedName>
        <fullName evidence="3">Uncharacterized protein</fullName>
    </submittedName>
</protein>
<dbReference type="PANTHER" id="PTHR24072">
    <property type="entry name" value="RHO FAMILY GTPASE"/>
    <property type="match status" value="1"/>
</dbReference>
<proteinExistence type="predicted"/>
<sequence>MKPMQLKQMLRHLDSLGLDTADCRTLQMQLIGSEESRKEALLTHCLSKAINHEEAWLRHTDSDEHDLDGRRIDPVDVWRHNLFNIRVFCCPSKGSIDPGDRVRSPIITGVPLLHYFLYNVSFGVRPFKSLVSTPYPAVIILCFSVTSRSSFNEVKRYSHNWWHQLIPKFSSWSRARKYSAAPILLVGLGTQLRSDPEVVHQLYSTGDRKGPVLPEEGERLARKIHAEKYMECSSTDEDAIDVVFQEALKMNYNLHISQEIWQANFEEWFDQNCWPLTEFSSGPTHPTGTVKFLHNSSVDG</sequence>
<keyword evidence="2" id="KW-0342">GTP-binding</keyword>
<dbReference type="Pfam" id="PF00071">
    <property type="entry name" value="Ras"/>
    <property type="match status" value="1"/>
</dbReference>